<reference evidence="2" key="1">
    <citation type="submission" date="2022-03" db="EMBL/GenBank/DDBJ databases">
        <authorList>
            <person name="Sayadi A."/>
        </authorList>
    </citation>
    <scope>NUCLEOTIDE SEQUENCE</scope>
</reference>
<protein>
    <submittedName>
        <fullName evidence="2">Uncharacterized protein</fullName>
    </submittedName>
</protein>
<gene>
    <name evidence="2" type="ORF">ACAOBT_LOCUS11944</name>
</gene>
<evidence type="ECO:0000313" key="2">
    <source>
        <dbReference type="EMBL" id="CAH1976095.1"/>
    </source>
</evidence>
<evidence type="ECO:0000313" key="3">
    <source>
        <dbReference type="Proteomes" id="UP001152888"/>
    </source>
</evidence>
<feature type="region of interest" description="Disordered" evidence="1">
    <location>
        <begin position="1"/>
        <end position="22"/>
    </location>
</feature>
<accession>A0A9P0PDZ6</accession>
<keyword evidence="3" id="KW-1185">Reference proteome</keyword>
<evidence type="ECO:0000256" key="1">
    <source>
        <dbReference type="SAM" id="MobiDB-lite"/>
    </source>
</evidence>
<organism evidence="2 3">
    <name type="scientific">Acanthoscelides obtectus</name>
    <name type="common">Bean weevil</name>
    <name type="synonym">Bruchus obtectus</name>
    <dbReference type="NCBI Taxonomy" id="200917"/>
    <lineage>
        <taxon>Eukaryota</taxon>
        <taxon>Metazoa</taxon>
        <taxon>Ecdysozoa</taxon>
        <taxon>Arthropoda</taxon>
        <taxon>Hexapoda</taxon>
        <taxon>Insecta</taxon>
        <taxon>Pterygota</taxon>
        <taxon>Neoptera</taxon>
        <taxon>Endopterygota</taxon>
        <taxon>Coleoptera</taxon>
        <taxon>Polyphaga</taxon>
        <taxon>Cucujiformia</taxon>
        <taxon>Chrysomeloidea</taxon>
        <taxon>Chrysomelidae</taxon>
        <taxon>Bruchinae</taxon>
        <taxon>Bruchini</taxon>
        <taxon>Acanthoscelides</taxon>
    </lineage>
</organism>
<dbReference type="EMBL" id="CAKOFQ010006843">
    <property type="protein sequence ID" value="CAH1976095.1"/>
    <property type="molecule type" value="Genomic_DNA"/>
</dbReference>
<name>A0A9P0PDZ6_ACAOB</name>
<dbReference type="Proteomes" id="UP001152888">
    <property type="component" value="Unassembled WGS sequence"/>
</dbReference>
<comment type="caution">
    <text evidence="2">The sequence shown here is derived from an EMBL/GenBank/DDBJ whole genome shotgun (WGS) entry which is preliminary data.</text>
</comment>
<proteinExistence type="predicted"/>
<dbReference type="AlphaFoldDB" id="A0A9P0PDZ6"/>
<sequence length="86" mass="9565">MKAGPSKEPSKKKGKRGLVETDETQNVSITELQRLVLLEQLQVFRLAKELLLHKKNINESDTNLSTLNASAETGNPIFMSLFPGQN</sequence>